<dbReference type="InterPro" id="IPR025836">
    <property type="entry name" value="Zn_knuckle_CX2CX4HX4C"/>
</dbReference>
<reference evidence="3 4" key="1">
    <citation type="journal article" date="2023" name="Plants (Basel)">
        <title>Bridging the Gap: Combining Genomics and Transcriptomics Approaches to Understand Stylosanthes scabra, an Orphan Legume from the Brazilian Caatinga.</title>
        <authorList>
            <person name="Ferreira-Neto J.R.C."/>
            <person name="da Silva M.D."/>
            <person name="Binneck E."/>
            <person name="de Melo N.F."/>
            <person name="da Silva R.H."/>
            <person name="de Melo A.L.T.M."/>
            <person name="Pandolfi V."/>
            <person name="Bustamante F.O."/>
            <person name="Brasileiro-Vidal A.C."/>
            <person name="Benko-Iseppon A.M."/>
        </authorList>
    </citation>
    <scope>NUCLEOTIDE SEQUENCE [LARGE SCALE GENOMIC DNA]</scope>
    <source>
        <tissue evidence="3">Leaves</tissue>
    </source>
</reference>
<accession>A0ABU6X1S8</accession>
<comment type="caution">
    <text evidence="3">The sequence shown here is derived from an EMBL/GenBank/DDBJ whole genome shotgun (WGS) entry which is preliminary data.</text>
</comment>
<keyword evidence="4" id="KW-1185">Reference proteome</keyword>
<feature type="region of interest" description="Disordered" evidence="1">
    <location>
        <begin position="155"/>
        <end position="174"/>
    </location>
</feature>
<proteinExistence type="predicted"/>
<dbReference type="Proteomes" id="UP001341840">
    <property type="component" value="Unassembled WGS sequence"/>
</dbReference>
<dbReference type="EMBL" id="JASCZI010211463">
    <property type="protein sequence ID" value="MED6192079.1"/>
    <property type="molecule type" value="Genomic_DNA"/>
</dbReference>
<name>A0ABU6X1S8_9FABA</name>
<dbReference type="Pfam" id="PF14392">
    <property type="entry name" value="zf-CCHC_4"/>
    <property type="match status" value="1"/>
</dbReference>
<evidence type="ECO:0000256" key="1">
    <source>
        <dbReference type="SAM" id="MobiDB-lite"/>
    </source>
</evidence>
<protein>
    <recommendedName>
        <fullName evidence="2">Zinc knuckle CX2CX4HX4C domain-containing protein</fullName>
    </recommendedName>
</protein>
<organism evidence="3 4">
    <name type="scientific">Stylosanthes scabra</name>
    <dbReference type="NCBI Taxonomy" id="79078"/>
    <lineage>
        <taxon>Eukaryota</taxon>
        <taxon>Viridiplantae</taxon>
        <taxon>Streptophyta</taxon>
        <taxon>Embryophyta</taxon>
        <taxon>Tracheophyta</taxon>
        <taxon>Spermatophyta</taxon>
        <taxon>Magnoliopsida</taxon>
        <taxon>eudicotyledons</taxon>
        <taxon>Gunneridae</taxon>
        <taxon>Pentapetalae</taxon>
        <taxon>rosids</taxon>
        <taxon>fabids</taxon>
        <taxon>Fabales</taxon>
        <taxon>Fabaceae</taxon>
        <taxon>Papilionoideae</taxon>
        <taxon>50 kb inversion clade</taxon>
        <taxon>dalbergioids sensu lato</taxon>
        <taxon>Dalbergieae</taxon>
        <taxon>Pterocarpus clade</taxon>
        <taxon>Stylosanthes</taxon>
    </lineage>
</organism>
<gene>
    <name evidence="3" type="ORF">PIB30_006906</name>
</gene>
<evidence type="ECO:0000313" key="3">
    <source>
        <dbReference type="EMBL" id="MED6192079.1"/>
    </source>
</evidence>
<feature type="domain" description="Zinc knuckle CX2CX4HX4C" evidence="2">
    <location>
        <begin position="7"/>
        <end position="54"/>
    </location>
</feature>
<evidence type="ECO:0000313" key="4">
    <source>
        <dbReference type="Proteomes" id="UP001341840"/>
    </source>
</evidence>
<evidence type="ECO:0000259" key="2">
    <source>
        <dbReference type="Pfam" id="PF14392"/>
    </source>
</evidence>
<sequence length="174" mass="19619">MKVKAKIDVSATLRQSIRIASPNKTYYNILLKYEKLGVYCRCCGYLGHEARNCDLFLQLSIAESEVNLNWRADLRVDQLGWRVSAAKENTNPNSRDKHLSFTQANKKSTPVSLIKSFASLSYWVFKCRNSEDHRNERSTETIELEAEIGDNIGSKVYAAEGEQGANPEKAPTGQ</sequence>